<gene>
    <name evidence="15" type="primary">HEM3</name>
    <name evidence="15" type="ORF">SeMB42_g03566</name>
</gene>
<dbReference type="InterPro" id="IPR002052">
    <property type="entry name" value="DNA_methylase_N6_adenine_CS"/>
</dbReference>
<reference evidence="15 16" key="1">
    <citation type="journal article" date="2019" name="Sci. Rep.">
        <title>Comparative genomics of chytrid fungi reveal insights into the obligate biotrophic and pathogenic lifestyle of Synchytrium endobioticum.</title>
        <authorList>
            <person name="van de Vossenberg B.T.L.H."/>
            <person name="Warris S."/>
            <person name="Nguyen H.D.T."/>
            <person name="van Gent-Pelzer M.P.E."/>
            <person name="Joly D.L."/>
            <person name="van de Geest H.C."/>
            <person name="Bonants P.J.M."/>
            <person name="Smith D.S."/>
            <person name="Levesque C.A."/>
            <person name="van der Lee T.A.J."/>
        </authorList>
    </citation>
    <scope>NUCLEOTIDE SEQUENCE [LARGE SCALE GENOMIC DNA]</scope>
    <source>
        <strain evidence="15 16">MB42</strain>
    </source>
</reference>
<evidence type="ECO:0000256" key="5">
    <source>
        <dbReference type="ARBA" id="ARBA00012655"/>
    </source>
</evidence>
<comment type="pathway">
    <text evidence="12">Porphyrin-containing compound metabolism.</text>
</comment>
<comment type="caution">
    <text evidence="15">The sequence shown here is derived from an EMBL/GenBank/DDBJ whole genome shotgun (WGS) entry which is preliminary data.</text>
</comment>
<dbReference type="NCBIfam" id="TIGR00537">
    <property type="entry name" value="hemK_rel_arch"/>
    <property type="match status" value="1"/>
</dbReference>
<dbReference type="FunFam" id="3.40.50.150:FF:000077">
    <property type="entry name" value="HemK methyltransferase family member 2"/>
    <property type="match status" value="1"/>
</dbReference>
<dbReference type="GO" id="GO:0003676">
    <property type="term" value="F:nucleic acid binding"/>
    <property type="evidence" value="ECO:0007669"/>
    <property type="project" value="InterPro"/>
</dbReference>
<feature type="domain" description="Porphobilinogen deaminase N-terminal" evidence="14">
    <location>
        <begin position="25"/>
        <end position="246"/>
    </location>
</feature>
<keyword evidence="7" id="KW-0808">Transferase</keyword>
<protein>
    <recommendedName>
        <fullName evidence="5">hydroxymethylbilane synthase</fullName>
        <ecNumber evidence="5">2.5.1.61</ecNumber>
    </recommendedName>
    <alternativeName>
        <fullName evidence="13">Pre-uroporphyrinogen synthase</fullName>
    </alternativeName>
</protein>
<keyword evidence="8" id="KW-0949">S-adenosyl-L-methionine</keyword>
<evidence type="ECO:0000256" key="10">
    <source>
        <dbReference type="ARBA" id="ARBA00023242"/>
    </source>
</evidence>
<dbReference type="CDD" id="cd13645">
    <property type="entry name" value="PBP2_HuPBGD_like"/>
    <property type="match status" value="1"/>
</dbReference>
<dbReference type="PANTHER" id="PTHR11557">
    <property type="entry name" value="PORPHOBILINOGEN DEAMINASE"/>
    <property type="match status" value="1"/>
</dbReference>
<dbReference type="Proteomes" id="UP000317494">
    <property type="component" value="Unassembled WGS sequence"/>
</dbReference>
<keyword evidence="9" id="KW-0350">Heme biosynthesis</keyword>
<evidence type="ECO:0000256" key="4">
    <source>
        <dbReference type="ARBA" id="ARBA00006149"/>
    </source>
</evidence>
<evidence type="ECO:0000256" key="7">
    <source>
        <dbReference type="ARBA" id="ARBA00022679"/>
    </source>
</evidence>
<evidence type="ECO:0000256" key="11">
    <source>
        <dbReference type="ARBA" id="ARBA00023244"/>
    </source>
</evidence>
<dbReference type="InterPro" id="IPR004557">
    <property type="entry name" value="PrmC-related"/>
</dbReference>
<evidence type="ECO:0000256" key="6">
    <source>
        <dbReference type="ARBA" id="ARBA00022603"/>
    </source>
</evidence>
<dbReference type="Gene3D" id="3.40.50.150">
    <property type="entry name" value="Vaccinia Virus protein VP39"/>
    <property type="match status" value="1"/>
</dbReference>
<dbReference type="SUPFAM" id="SSF54782">
    <property type="entry name" value="Porphobilinogen deaminase (hydroxymethylbilane synthase), C-terminal domain"/>
    <property type="match status" value="1"/>
</dbReference>
<accession>A0A507D5Q8</accession>
<dbReference type="GO" id="GO:0006783">
    <property type="term" value="P:heme biosynthetic process"/>
    <property type="evidence" value="ECO:0007669"/>
    <property type="project" value="UniProtKB-KW"/>
</dbReference>
<dbReference type="PRINTS" id="PR00151">
    <property type="entry name" value="PORPHBDMNASE"/>
</dbReference>
<comment type="cofactor">
    <cofactor evidence="1">
        <name>dipyrromethane</name>
        <dbReference type="ChEBI" id="CHEBI:60342"/>
    </cofactor>
</comment>
<sequence length="597" mass="65555">MQQSVPSTADTNSAHHPCPCPPIKLAVGSRQSQLAMTQTELVVALLHQAHTNAVHIPQLQLSVHGISTTGDKVLDVALSKIGSKSLFTKELEAALHTKHVDLVVHSLKDVPTALPLGMDIGAILHREDPRDAVVMAFKLKERGIASLEQLPGGSVVGTSSLRRIAQLKRKFPGLVFQDVRGNLNTRLAKLDAQDSPFSCLILAYAGLVRLGWHSRISSVLPPEVMLYAVGQGALAIEIRADDKTTRSVVQVLDHQPTRICVSAERSFMSNKKRQRLTLVGSVTSLDGAEEFKETAFRYITPSDSTSLQISQAEDLGIRLARKLEGLGVHRILDDIKKDRENIEPANTAPSKIRREMLCIRRNFTLPPQRPPKMHPTPTITHISTHSEYKLHVYDPAEDTFLLMDALEQDVSCITSTRPAICLEIGSGSGCVITFLATLIGSECLFLATDINPVAARATVETSRVNNVHVDVLNTRFTRGLSLLPFRRIDVLLFNPPYVVTPDETELPSESAIEAAWAGGKDGRVVIDEFLELVPTILSLRGICYMVCIRENKPDEIKNVARSKGLDTLIVQSRRAGREHLYVLKFAHARTASGDGRT</sequence>
<keyword evidence="10" id="KW-0539">Nucleus</keyword>
<dbReference type="EC" id="2.5.1.61" evidence="5"/>
<comment type="subcellular location">
    <subcellularLocation>
        <location evidence="2">Nucleus</location>
    </subcellularLocation>
</comment>
<dbReference type="EMBL" id="QEAN01000128">
    <property type="protein sequence ID" value="TPX46756.1"/>
    <property type="molecule type" value="Genomic_DNA"/>
</dbReference>
<dbReference type="GO" id="GO:0004418">
    <property type="term" value="F:hydroxymethylbilane synthase activity"/>
    <property type="evidence" value="ECO:0007669"/>
    <property type="project" value="UniProtKB-EC"/>
</dbReference>
<evidence type="ECO:0000256" key="1">
    <source>
        <dbReference type="ARBA" id="ARBA00001916"/>
    </source>
</evidence>
<evidence type="ECO:0000256" key="9">
    <source>
        <dbReference type="ARBA" id="ARBA00023133"/>
    </source>
</evidence>
<dbReference type="GO" id="GO:0005737">
    <property type="term" value="C:cytoplasm"/>
    <property type="evidence" value="ECO:0007669"/>
    <property type="project" value="TreeGrafter"/>
</dbReference>
<dbReference type="STRING" id="286115.A0A507D5Q8"/>
<dbReference type="FunFam" id="3.40.190.10:FF:000005">
    <property type="entry name" value="Porphobilinogen deaminase"/>
    <property type="match status" value="1"/>
</dbReference>
<evidence type="ECO:0000256" key="8">
    <source>
        <dbReference type="ARBA" id="ARBA00022691"/>
    </source>
</evidence>
<keyword evidence="11" id="KW-0627">Porphyrin biosynthesis</keyword>
<comment type="similarity">
    <text evidence="3">Belongs to the HMBS family.</text>
</comment>
<dbReference type="GO" id="GO:0005634">
    <property type="term" value="C:nucleus"/>
    <property type="evidence" value="ECO:0007669"/>
    <property type="project" value="UniProtKB-SubCell"/>
</dbReference>
<dbReference type="InterPro" id="IPR022417">
    <property type="entry name" value="Porphobilin_deaminase_N"/>
</dbReference>
<dbReference type="PROSITE" id="PS00092">
    <property type="entry name" value="N6_MTASE"/>
    <property type="match status" value="1"/>
</dbReference>
<dbReference type="InterPro" id="IPR029063">
    <property type="entry name" value="SAM-dependent_MTases_sf"/>
</dbReference>
<dbReference type="AlphaFoldDB" id="A0A507D5Q8"/>
<dbReference type="Pfam" id="PF01379">
    <property type="entry name" value="Porphobil_deam"/>
    <property type="match status" value="1"/>
</dbReference>
<dbReference type="CDD" id="cd02440">
    <property type="entry name" value="AdoMet_MTases"/>
    <property type="match status" value="1"/>
</dbReference>
<dbReference type="InterPro" id="IPR000860">
    <property type="entry name" value="HemC"/>
</dbReference>
<evidence type="ECO:0000256" key="13">
    <source>
        <dbReference type="ARBA" id="ARBA00030685"/>
    </source>
</evidence>
<evidence type="ECO:0000259" key="14">
    <source>
        <dbReference type="Pfam" id="PF01379"/>
    </source>
</evidence>
<name>A0A507D5Q8_9FUNG</name>
<dbReference type="Gene3D" id="3.30.160.40">
    <property type="entry name" value="Porphobilinogen deaminase, C-terminal domain"/>
    <property type="match status" value="1"/>
</dbReference>
<dbReference type="VEuPathDB" id="FungiDB:SeMB42_g03566"/>
<evidence type="ECO:0000256" key="2">
    <source>
        <dbReference type="ARBA" id="ARBA00004123"/>
    </source>
</evidence>
<dbReference type="InterPro" id="IPR036803">
    <property type="entry name" value="Porphobilinogen_deaminase_C_sf"/>
</dbReference>
<dbReference type="GO" id="GO:0032259">
    <property type="term" value="P:methylation"/>
    <property type="evidence" value="ECO:0007669"/>
    <property type="project" value="UniProtKB-KW"/>
</dbReference>
<evidence type="ECO:0000256" key="3">
    <source>
        <dbReference type="ARBA" id="ARBA00005638"/>
    </source>
</evidence>
<dbReference type="PANTHER" id="PTHR11557:SF0">
    <property type="entry name" value="PORPHOBILINOGEN DEAMINASE"/>
    <property type="match status" value="1"/>
</dbReference>
<dbReference type="NCBIfam" id="TIGR00212">
    <property type="entry name" value="hemC"/>
    <property type="match status" value="1"/>
</dbReference>
<organism evidence="15 16">
    <name type="scientific">Synchytrium endobioticum</name>
    <dbReference type="NCBI Taxonomy" id="286115"/>
    <lineage>
        <taxon>Eukaryota</taxon>
        <taxon>Fungi</taxon>
        <taxon>Fungi incertae sedis</taxon>
        <taxon>Chytridiomycota</taxon>
        <taxon>Chytridiomycota incertae sedis</taxon>
        <taxon>Chytridiomycetes</taxon>
        <taxon>Synchytriales</taxon>
        <taxon>Synchytriaceae</taxon>
        <taxon>Synchytrium</taxon>
    </lineage>
</organism>
<evidence type="ECO:0000313" key="16">
    <source>
        <dbReference type="Proteomes" id="UP000317494"/>
    </source>
</evidence>
<evidence type="ECO:0000256" key="12">
    <source>
        <dbReference type="ARBA" id="ARBA00023444"/>
    </source>
</evidence>
<dbReference type="SUPFAM" id="SSF53850">
    <property type="entry name" value="Periplasmic binding protein-like II"/>
    <property type="match status" value="1"/>
</dbReference>
<keyword evidence="6" id="KW-0489">Methyltransferase</keyword>
<dbReference type="GO" id="GO:0008168">
    <property type="term" value="F:methyltransferase activity"/>
    <property type="evidence" value="ECO:0007669"/>
    <property type="project" value="UniProtKB-KW"/>
</dbReference>
<proteinExistence type="inferred from homology"/>
<dbReference type="SUPFAM" id="SSF53335">
    <property type="entry name" value="S-adenosyl-L-methionine-dependent methyltransferases"/>
    <property type="match status" value="1"/>
</dbReference>
<keyword evidence="16" id="KW-1185">Reference proteome</keyword>
<dbReference type="Gene3D" id="3.40.190.10">
    <property type="entry name" value="Periplasmic binding protein-like II"/>
    <property type="match status" value="2"/>
</dbReference>
<comment type="similarity">
    <text evidence="4">Belongs to the eukaryotic/archaeal PrmC-related family.</text>
</comment>
<evidence type="ECO:0000313" key="15">
    <source>
        <dbReference type="EMBL" id="TPX46756.1"/>
    </source>
</evidence>